<keyword evidence="2" id="KW-1185">Reference proteome</keyword>
<dbReference type="STRING" id="118168.MC7420_4276"/>
<protein>
    <submittedName>
        <fullName evidence="1">Uncharacterized protein</fullName>
    </submittedName>
</protein>
<dbReference type="Proteomes" id="UP000003835">
    <property type="component" value="Unassembled WGS sequence"/>
</dbReference>
<dbReference type="EMBL" id="DS989876">
    <property type="protein sequence ID" value="EDX71089.1"/>
    <property type="molecule type" value="Genomic_DNA"/>
</dbReference>
<dbReference type="HOGENOM" id="CLU_210181_0_0_3"/>
<organism evidence="1 2">
    <name type="scientific">Coleofasciculus chthonoplastes PCC 7420</name>
    <dbReference type="NCBI Taxonomy" id="118168"/>
    <lineage>
        <taxon>Bacteria</taxon>
        <taxon>Bacillati</taxon>
        <taxon>Cyanobacteriota</taxon>
        <taxon>Cyanophyceae</taxon>
        <taxon>Coleofasciculales</taxon>
        <taxon>Coleofasciculaceae</taxon>
        <taxon>Coleofasciculus</taxon>
    </lineage>
</organism>
<name>B4W419_9CYAN</name>
<evidence type="ECO:0000313" key="2">
    <source>
        <dbReference type="Proteomes" id="UP000003835"/>
    </source>
</evidence>
<proteinExistence type="predicted"/>
<evidence type="ECO:0000313" key="1">
    <source>
        <dbReference type="EMBL" id="EDX71089.1"/>
    </source>
</evidence>
<sequence length="59" mass="6379">MAICAGWLRFWVNRFRVEDLGGFPGQKADIATNPASTVLNQANATANTQIRSDLPCLGT</sequence>
<gene>
    <name evidence="1" type="ORF">MC7420_4276</name>
</gene>
<dbReference type="AlphaFoldDB" id="B4W419"/>
<reference evidence="1 2" key="1">
    <citation type="submission" date="2008-07" db="EMBL/GenBank/DDBJ databases">
        <authorList>
            <person name="Tandeau de Marsac N."/>
            <person name="Ferriera S."/>
            <person name="Johnson J."/>
            <person name="Kravitz S."/>
            <person name="Beeson K."/>
            <person name="Sutton G."/>
            <person name="Rogers Y.-H."/>
            <person name="Friedman R."/>
            <person name="Frazier M."/>
            <person name="Venter J.C."/>
        </authorList>
    </citation>
    <scope>NUCLEOTIDE SEQUENCE [LARGE SCALE GENOMIC DNA]</scope>
    <source>
        <strain evidence="1 2">PCC 7420</strain>
    </source>
</reference>
<accession>B4W419</accession>